<dbReference type="EMBL" id="OZ075144">
    <property type="protein sequence ID" value="CAL5042780.1"/>
    <property type="molecule type" value="Genomic_DNA"/>
</dbReference>
<name>A0ABC9DPP0_9POAL</name>
<feature type="compositionally biased region" description="Basic and acidic residues" evidence="1">
    <location>
        <begin position="44"/>
        <end position="61"/>
    </location>
</feature>
<keyword evidence="4" id="KW-1185">Reference proteome</keyword>
<reference evidence="4" key="1">
    <citation type="submission" date="2024-06" db="EMBL/GenBank/DDBJ databases">
        <authorList>
            <person name="Ryan C."/>
        </authorList>
    </citation>
    <scope>NUCLEOTIDE SEQUENCE [LARGE SCALE GENOMIC DNA]</scope>
</reference>
<evidence type="ECO:0000256" key="1">
    <source>
        <dbReference type="SAM" id="MobiDB-lite"/>
    </source>
</evidence>
<proteinExistence type="predicted"/>
<feature type="region of interest" description="Disordered" evidence="1">
    <location>
        <begin position="31"/>
        <end position="61"/>
    </location>
</feature>
<protein>
    <submittedName>
        <fullName evidence="3">Uncharacterized protein</fullName>
    </submittedName>
</protein>
<evidence type="ECO:0000313" key="3">
    <source>
        <dbReference type="EMBL" id="CAL5042780.1"/>
    </source>
</evidence>
<dbReference type="Proteomes" id="UP001497457">
    <property type="component" value="Chromosome 34rd"/>
</dbReference>
<feature type="signal peptide" evidence="2">
    <location>
        <begin position="1"/>
        <end position="26"/>
    </location>
</feature>
<evidence type="ECO:0000313" key="4">
    <source>
        <dbReference type="Proteomes" id="UP001497457"/>
    </source>
</evidence>
<feature type="chain" id="PRO_5044781452" evidence="2">
    <location>
        <begin position="27"/>
        <end position="86"/>
    </location>
</feature>
<evidence type="ECO:0000256" key="2">
    <source>
        <dbReference type="SAM" id="SignalP"/>
    </source>
</evidence>
<sequence>MGNHKVVLALAVIMLMSGQLTAGAGAIVLHGHPGTPISDAAETTPHEQPKRDSDRSATGVTEDKGYMAARGYFLPPTLPPCRRMSC</sequence>
<accession>A0ABC9DPP0</accession>
<organism evidence="3 4">
    <name type="scientific">Urochloa decumbens</name>
    <dbReference type="NCBI Taxonomy" id="240449"/>
    <lineage>
        <taxon>Eukaryota</taxon>
        <taxon>Viridiplantae</taxon>
        <taxon>Streptophyta</taxon>
        <taxon>Embryophyta</taxon>
        <taxon>Tracheophyta</taxon>
        <taxon>Spermatophyta</taxon>
        <taxon>Magnoliopsida</taxon>
        <taxon>Liliopsida</taxon>
        <taxon>Poales</taxon>
        <taxon>Poaceae</taxon>
        <taxon>PACMAD clade</taxon>
        <taxon>Panicoideae</taxon>
        <taxon>Panicodae</taxon>
        <taxon>Paniceae</taxon>
        <taxon>Melinidinae</taxon>
        <taxon>Urochloa</taxon>
    </lineage>
</organism>
<dbReference type="AlphaFoldDB" id="A0ABC9DPP0"/>
<gene>
    <name evidence="3" type="ORF">URODEC1_LOCUS87381</name>
</gene>
<reference evidence="3 4" key="2">
    <citation type="submission" date="2024-10" db="EMBL/GenBank/DDBJ databases">
        <authorList>
            <person name="Ryan C."/>
        </authorList>
    </citation>
    <scope>NUCLEOTIDE SEQUENCE [LARGE SCALE GENOMIC DNA]</scope>
</reference>
<keyword evidence="2" id="KW-0732">Signal</keyword>